<evidence type="ECO:0000313" key="1">
    <source>
        <dbReference type="EMBL" id="MBK1810596.1"/>
    </source>
</evidence>
<evidence type="ECO:0000313" key="2">
    <source>
        <dbReference type="Proteomes" id="UP000596739"/>
    </source>
</evidence>
<proteinExistence type="predicted"/>
<organism evidence="1 2">
    <name type="scientific">Clostridium yunnanense</name>
    <dbReference type="NCBI Taxonomy" id="2800325"/>
    <lineage>
        <taxon>Bacteria</taxon>
        <taxon>Bacillati</taxon>
        <taxon>Bacillota</taxon>
        <taxon>Clostridia</taxon>
        <taxon>Eubacteriales</taxon>
        <taxon>Clostridiaceae</taxon>
        <taxon>Clostridium</taxon>
    </lineage>
</organism>
<name>A0ABS1EML0_9CLOT</name>
<sequence length="93" mass="11076">MTIIVFSGNEEGVSVELTTEKLDKALEKYKENIEEYFLEIWIEDDVKLGEVVFDYQSEEEDAKKCFYFLDEENEEQFSSLEDVKKYILERIKA</sequence>
<protein>
    <submittedName>
        <fullName evidence="1">Uncharacterized protein</fullName>
    </submittedName>
</protein>
<gene>
    <name evidence="1" type="ORF">JHL18_08095</name>
</gene>
<dbReference type="EMBL" id="JAENHN010000026">
    <property type="protein sequence ID" value="MBK1810596.1"/>
    <property type="molecule type" value="Genomic_DNA"/>
</dbReference>
<dbReference type="RefSeq" id="WP_200267953.1">
    <property type="nucleotide sequence ID" value="NZ_JAENHN010000026.1"/>
</dbReference>
<keyword evidence="2" id="KW-1185">Reference proteome</keyword>
<reference evidence="2" key="1">
    <citation type="submission" date="2021-01" db="EMBL/GenBank/DDBJ databases">
        <title>Genome public.</title>
        <authorList>
            <person name="Liu C."/>
            <person name="Sun Q."/>
        </authorList>
    </citation>
    <scope>NUCLEOTIDE SEQUENCE [LARGE SCALE GENOMIC DNA]</scope>
    <source>
        <strain evidence="2">YIM B02505</strain>
    </source>
</reference>
<comment type="caution">
    <text evidence="1">The sequence shown here is derived from an EMBL/GenBank/DDBJ whole genome shotgun (WGS) entry which is preliminary data.</text>
</comment>
<dbReference type="Proteomes" id="UP000596739">
    <property type="component" value="Unassembled WGS sequence"/>
</dbReference>
<accession>A0ABS1EML0</accession>